<protein>
    <recommendedName>
        <fullName evidence="4">Secreted protein</fullName>
    </recommendedName>
</protein>
<sequence length="87" mass="9038">MGWLTPVLLWGVGVRGAGVVRAMGLGERQERTVARELNGGGIGVARSLDPLASKIVMSNCIAQERPTGGSAHGNERVSTGGFWPHGS</sequence>
<keyword evidence="3" id="KW-1185">Reference proteome</keyword>
<proteinExistence type="predicted"/>
<organism evidence="2 3">
    <name type="scientific">Kitasatospora putterlickiae</name>
    <dbReference type="NCBI Taxonomy" id="221725"/>
    <lineage>
        <taxon>Bacteria</taxon>
        <taxon>Bacillati</taxon>
        <taxon>Actinomycetota</taxon>
        <taxon>Actinomycetes</taxon>
        <taxon>Kitasatosporales</taxon>
        <taxon>Streptomycetaceae</taxon>
        <taxon>Kitasatospora</taxon>
    </lineage>
</organism>
<dbReference type="Proteomes" id="UP001499863">
    <property type="component" value="Unassembled WGS sequence"/>
</dbReference>
<reference evidence="2 3" key="1">
    <citation type="journal article" date="2019" name="Int. J. Syst. Evol. Microbiol.">
        <title>The Global Catalogue of Microorganisms (GCM) 10K type strain sequencing project: providing services to taxonomists for standard genome sequencing and annotation.</title>
        <authorList>
            <consortium name="The Broad Institute Genomics Platform"/>
            <consortium name="The Broad Institute Genome Sequencing Center for Infectious Disease"/>
            <person name="Wu L."/>
            <person name="Ma J."/>
        </authorList>
    </citation>
    <scope>NUCLEOTIDE SEQUENCE [LARGE SCALE GENOMIC DNA]</scope>
    <source>
        <strain evidence="2 3">JCM 12393</strain>
    </source>
</reference>
<gene>
    <name evidence="2" type="ORF">GCM10009639_49340</name>
</gene>
<comment type="caution">
    <text evidence="2">The sequence shown here is derived from an EMBL/GenBank/DDBJ whole genome shotgun (WGS) entry which is preliminary data.</text>
</comment>
<evidence type="ECO:0008006" key="4">
    <source>
        <dbReference type="Google" id="ProtNLM"/>
    </source>
</evidence>
<dbReference type="EMBL" id="BAAAKJ010000265">
    <property type="protein sequence ID" value="GAA1403933.1"/>
    <property type="molecule type" value="Genomic_DNA"/>
</dbReference>
<accession>A0ABN1YHE2</accession>
<evidence type="ECO:0000256" key="1">
    <source>
        <dbReference type="SAM" id="MobiDB-lite"/>
    </source>
</evidence>
<evidence type="ECO:0000313" key="2">
    <source>
        <dbReference type="EMBL" id="GAA1403933.1"/>
    </source>
</evidence>
<evidence type="ECO:0000313" key="3">
    <source>
        <dbReference type="Proteomes" id="UP001499863"/>
    </source>
</evidence>
<feature type="region of interest" description="Disordered" evidence="1">
    <location>
        <begin position="64"/>
        <end position="87"/>
    </location>
</feature>
<name>A0ABN1YHE2_9ACTN</name>